<dbReference type="EMBL" id="BMRP01000040">
    <property type="protein sequence ID" value="GGU92319.1"/>
    <property type="molecule type" value="Genomic_DNA"/>
</dbReference>
<name>A0ABQ2VJT4_9ACTN</name>
<feature type="compositionally biased region" description="Basic residues" evidence="1">
    <location>
        <begin position="33"/>
        <end position="46"/>
    </location>
</feature>
<reference evidence="3" key="1">
    <citation type="journal article" date="2019" name="Int. J. Syst. Evol. Microbiol.">
        <title>The Global Catalogue of Microorganisms (GCM) 10K type strain sequencing project: providing services to taxonomists for standard genome sequencing and annotation.</title>
        <authorList>
            <consortium name="The Broad Institute Genomics Platform"/>
            <consortium name="The Broad Institute Genome Sequencing Center for Infectious Disease"/>
            <person name="Wu L."/>
            <person name="Ma J."/>
        </authorList>
    </citation>
    <scope>NUCLEOTIDE SEQUENCE [LARGE SCALE GENOMIC DNA]</scope>
    <source>
        <strain evidence="3">JCM 3399</strain>
    </source>
</reference>
<feature type="compositionally biased region" description="Polar residues" evidence="1">
    <location>
        <begin position="73"/>
        <end position="83"/>
    </location>
</feature>
<keyword evidence="3" id="KW-1185">Reference proteome</keyword>
<evidence type="ECO:0000256" key="1">
    <source>
        <dbReference type="SAM" id="MobiDB-lite"/>
    </source>
</evidence>
<feature type="region of interest" description="Disordered" evidence="1">
    <location>
        <begin position="73"/>
        <end position="105"/>
    </location>
</feature>
<evidence type="ECO:0000313" key="2">
    <source>
        <dbReference type="EMBL" id="GGU92319.1"/>
    </source>
</evidence>
<proteinExistence type="predicted"/>
<comment type="caution">
    <text evidence="2">The sequence shown here is derived from an EMBL/GenBank/DDBJ whole genome shotgun (WGS) entry which is preliminary data.</text>
</comment>
<organism evidence="2 3">
    <name type="scientific">Streptomyces albospinus</name>
    <dbReference type="NCBI Taxonomy" id="285515"/>
    <lineage>
        <taxon>Bacteria</taxon>
        <taxon>Bacillati</taxon>
        <taxon>Actinomycetota</taxon>
        <taxon>Actinomycetes</taxon>
        <taxon>Kitasatosporales</taxon>
        <taxon>Streptomycetaceae</taxon>
        <taxon>Streptomyces</taxon>
    </lineage>
</organism>
<accession>A0ABQ2VJT4</accession>
<protein>
    <submittedName>
        <fullName evidence="2">Uncharacterized protein</fullName>
    </submittedName>
</protein>
<gene>
    <name evidence="2" type="ORF">GCM10010211_68860</name>
</gene>
<evidence type="ECO:0000313" key="3">
    <source>
        <dbReference type="Proteomes" id="UP000654471"/>
    </source>
</evidence>
<sequence>MPGQLGPHRNSPAGTGVLYGDDRDALPGGGMALRKRKRHARATPRHVPRSAYGVMRCLVHGVTRDPRVVIDARTTSGSHNQVGRPNRTTQAAARRRTGLKQHNGM</sequence>
<feature type="region of interest" description="Disordered" evidence="1">
    <location>
        <begin position="1"/>
        <end position="46"/>
    </location>
</feature>
<dbReference type="Proteomes" id="UP000654471">
    <property type="component" value="Unassembled WGS sequence"/>
</dbReference>